<keyword evidence="4" id="KW-1185">Reference proteome</keyword>
<dbReference type="RefSeq" id="WP_369286704.1">
    <property type="nucleotide sequence ID" value="NZ_JBFTEG010000003.1"/>
</dbReference>
<comment type="caution">
    <text evidence="3">The sequence shown here is derived from an EMBL/GenBank/DDBJ whole genome shotgun (WGS) entry which is preliminary data.</text>
</comment>
<evidence type="ECO:0000256" key="2">
    <source>
        <dbReference type="ARBA" id="ARBA00023002"/>
    </source>
</evidence>
<dbReference type="PANTHER" id="PTHR44196">
    <property type="entry name" value="DEHYDROGENASE/REDUCTASE SDR FAMILY MEMBER 7B"/>
    <property type="match status" value="1"/>
</dbReference>
<dbReference type="InterPro" id="IPR020904">
    <property type="entry name" value="Sc_DH/Rdtase_CS"/>
</dbReference>
<dbReference type="EMBL" id="JBFTEG010000003">
    <property type="protein sequence ID" value="MEX6501737.1"/>
    <property type="molecule type" value="Genomic_DNA"/>
</dbReference>
<accession>A0ABV3YR01</accession>
<keyword evidence="2 3" id="KW-0560">Oxidoreductase</keyword>
<dbReference type="SUPFAM" id="SSF51735">
    <property type="entry name" value="NAD(P)-binding Rossmann-fold domains"/>
    <property type="match status" value="1"/>
</dbReference>
<evidence type="ECO:0000313" key="4">
    <source>
        <dbReference type="Proteomes" id="UP001560296"/>
    </source>
</evidence>
<dbReference type="PANTHER" id="PTHR44196:SF1">
    <property type="entry name" value="DEHYDROGENASE_REDUCTASE SDR FAMILY MEMBER 7B"/>
    <property type="match status" value="1"/>
</dbReference>
<evidence type="ECO:0000313" key="3">
    <source>
        <dbReference type="EMBL" id="MEX6501737.1"/>
    </source>
</evidence>
<comment type="similarity">
    <text evidence="1">Belongs to the short-chain dehydrogenases/reductases (SDR) family.</text>
</comment>
<reference evidence="3 4" key="1">
    <citation type="submission" date="2024-07" db="EMBL/GenBank/DDBJ databases">
        <authorList>
            <person name="Li M."/>
        </authorList>
    </citation>
    <scope>NUCLEOTIDE SEQUENCE [LARGE SCALE GENOMIC DNA]</scope>
    <source>
        <strain evidence="3 4">25A3E</strain>
    </source>
</reference>
<proteinExistence type="inferred from homology"/>
<gene>
    <name evidence="3" type="ORF">AB5S05_06660</name>
</gene>
<dbReference type="PROSITE" id="PS00061">
    <property type="entry name" value="ADH_SHORT"/>
    <property type="match status" value="1"/>
</dbReference>
<sequence length="257" mass="28069">MSPRRIWLTGASSGLGAAMAELLLQDGHRLAVSARRREPLEALATRYPGQVLVVPGDLAEPLQVRTIGEHIAQTWGALDTAILNAGTCEYLDARAFEAAMIERVVRANLFSASYCIEAALPLLRLGQQPLLVGIGSSVTYLALPRAEAYGASKAGLRYLLEALRIDLAAEGIEVTLVSPGFIDTPLTRRNDFPMPMRWPVQRAARHIVERLPRRPLEISFPGPFITTLRLLARLPGRLRLALGKRLARSGPTGEEQP</sequence>
<dbReference type="InterPro" id="IPR036291">
    <property type="entry name" value="NAD(P)-bd_dom_sf"/>
</dbReference>
<name>A0ABV3YR01_9PSED</name>
<dbReference type="EC" id="1.-.-.-" evidence="3"/>
<dbReference type="Gene3D" id="3.40.50.720">
    <property type="entry name" value="NAD(P)-binding Rossmann-like Domain"/>
    <property type="match status" value="1"/>
</dbReference>
<dbReference type="GO" id="GO:0016491">
    <property type="term" value="F:oxidoreductase activity"/>
    <property type="evidence" value="ECO:0007669"/>
    <property type="project" value="UniProtKB-KW"/>
</dbReference>
<evidence type="ECO:0000256" key="1">
    <source>
        <dbReference type="ARBA" id="ARBA00006484"/>
    </source>
</evidence>
<organism evidence="3 4">
    <name type="scientific">Pseudomonas zhanjiangensis</name>
    <dbReference type="NCBI Taxonomy" id="3239015"/>
    <lineage>
        <taxon>Bacteria</taxon>
        <taxon>Pseudomonadati</taxon>
        <taxon>Pseudomonadota</taxon>
        <taxon>Gammaproteobacteria</taxon>
        <taxon>Pseudomonadales</taxon>
        <taxon>Pseudomonadaceae</taxon>
        <taxon>Pseudomonas</taxon>
    </lineage>
</organism>
<dbReference type="InterPro" id="IPR002347">
    <property type="entry name" value="SDR_fam"/>
</dbReference>
<protein>
    <submittedName>
        <fullName evidence="3">SDR family NAD(P)-dependent oxidoreductase</fullName>
        <ecNumber evidence="3">1.-.-.-</ecNumber>
    </submittedName>
</protein>
<dbReference type="PRINTS" id="PR00081">
    <property type="entry name" value="GDHRDH"/>
</dbReference>
<dbReference type="Pfam" id="PF00106">
    <property type="entry name" value="adh_short"/>
    <property type="match status" value="1"/>
</dbReference>
<dbReference type="Proteomes" id="UP001560296">
    <property type="component" value="Unassembled WGS sequence"/>
</dbReference>